<dbReference type="InterPro" id="IPR005282">
    <property type="entry name" value="LC_transporter"/>
</dbReference>
<dbReference type="EMBL" id="BAAFGZ010000138">
    <property type="protein sequence ID" value="GAB0135604.1"/>
    <property type="molecule type" value="Genomic_DNA"/>
</dbReference>
<proteinExistence type="predicted"/>
<organism evidence="8 9">
    <name type="scientific">Epichloe bromicola</name>
    <dbReference type="NCBI Taxonomy" id="79588"/>
    <lineage>
        <taxon>Eukaryota</taxon>
        <taxon>Fungi</taxon>
        <taxon>Dikarya</taxon>
        <taxon>Ascomycota</taxon>
        <taxon>Pezizomycotina</taxon>
        <taxon>Sordariomycetes</taxon>
        <taxon>Hypocreomycetidae</taxon>
        <taxon>Hypocreales</taxon>
        <taxon>Clavicipitaceae</taxon>
        <taxon>Epichloe</taxon>
    </lineage>
</organism>
<feature type="transmembrane region" description="Helical" evidence="7">
    <location>
        <begin position="124"/>
        <end position="144"/>
    </location>
</feature>
<reference evidence="9" key="1">
    <citation type="submission" date="2024-06" db="EMBL/GenBank/DDBJ databases">
        <title>Draft Genome Sequences of Epichloe bromicola Strains Isolated from Elymus ciliaris.</title>
        <authorList>
            <consortium name="Epichloe bromicola genome sequencing consortium"/>
            <person name="Miura A."/>
            <person name="Imano S."/>
            <person name="Ashida A."/>
            <person name="Sato I."/>
            <person name="Chiba S."/>
            <person name="Tanaka A."/>
            <person name="Camagna M."/>
            <person name="Takemoto D."/>
        </authorList>
    </citation>
    <scope>NUCLEOTIDE SEQUENCE [LARGE SCALE GENOMIC DNA]</scope>
    <source>
        <strain evidence="9">DP</strain>
    </source>
</reference>
<evidence type="ECO:0000256" key="6">
    <source>
        <dbReference type="ARBA" id="ARBA00023136"/>
    </source>
</evidence>
<evidence type="ECO:0000313" key="9">
    <source>
        <dbReference type="Proteomes" id="UP001562357"/>
    </source>
</evidence>
<protein>
    <recommendedName>
        <fullName evidence="10">Cystinosin</fullName>
    </recommendedName>
</protein>
<comment type="caution">
    <text evidence="8">The sequence shown here is derived from an EMBL/GenBank/DDBJ whole genome shotgun (WGS) entry which is preliminary data.</text>
</comment>
<name>A0ABQ0CQ82_9HYPO</name>
<keyword evidence="3 7" id="KW-0812">Transmembrane</keyword>
<evidence type="ECO:0008006" key="10">
    <source>
        <dbReference type="Google" id="ProtNLM"/>
    </source>
</evidence>
<dbReference type="InterPro" id="IPR006603">
    <property type="entry name" value="PQ-loop_rpt"/>
</dbReference>
<dbReference type="Proteomes" id="UP001562357">
    <property type="component" value="Unassembled WGS sequence"/>
</dbReference>
<sequence length="356" mass="39470">MNPVLAVLLVVVKESCRPPPPSSPLLPPTPPADFGQIHIELNSSPFGKARRGPDIRFNPIVHIVHEILPCFFRNLQSVTHAMGLPDVISGLFGWIYTFCWSASFYPQLFLNFRRKSTSGTTVDFPLINVLGFVAYFLSSAALYYSSVVRSQYAARHHGLTPTVQFNDITFALHASVASAITVSQYLSRSWWGFTPSAGSSPSRFILGVAVGSLVAVFIVWTFTASASAAAQGHVDPLSDWCELDIVYTLGYVKLVISMIKLWPQVLTNYRNKSTEGWSVWQVTLDLVGGILSTGQQGIDSYLQHDWSGITGNPVKFALGNISFVYDSIFLAQHYVLYREPEGKLEGDEEQSRRRLD</sequence>
<dbReference type="PANTHER" id="PTHR13131:SF5">
    <property type="entry name" value="CYSTINOSIN"/>
    <property type="match status" value="1"/>
</dbReference>
<feature type="transmembrane region" description="Helical" evidence="7">
    <location>
        <begin position="91"/>
        <end position="112"/>
    </location>
</feature>
<dbReference type="SMART" id="SM00679">
    <property type="entry name" value="CTNS"/>
    <property type="match status" value="2"/>
</dbReference>
<keyword evidence="6 7" id="KW-0472">Membrane</keyword>
<keyword evidence="5 7" id="KW-1133">Transmembrane helix</keyword>
<evidence type="ECO:0000256" key="5">
    <source>
        <dbReference type="ARBA" id="ARBA00022989"/>
    </source>
</evidence>
<evidence type="ECO:0000256" key="4">
    <source>
        <dbReference type="ARBA" id="ARBA00022737"/>
    </source>
</evidence>
<keyword evidence="2" id="KW-0813">Transport</keyword>
<evidence type="ECO:0000256" key="3">
    <source>
        <dbReference type="ARBA" id="ARBA00022692"/>
    </source>
</evidence>
<evidence type="ECO:0000313" key="8">
    <source>
        <dbReference type="EMBL" id="GAB0135604.1"/>
    </source>
</evidence>
<dbReference type="PANTHER" id="PTHR13131">
    <property type="entry name" value="CYSTINOSIN"/>
    <property type="match status" value="1"/>
</dbReference>
<dbReference type="Gene3D" id="1.20.1280.290">
    <property type="match status" value="2"/>
</dbReference>
<evidence type="ECO:0000256" key="1">
    <source>
        <dbReference type="ARBA" id="ARBA00004127"/>
    </source>
</evidence>
<feature type="transmembrane region" description="Helical" evidence="7">
    <location>
        <begin position="204"/>
        <end position="225"/>
    </location>
</feature>
<keyword evidence="9" id="KW-1185">Reference proteome</keyword>
<feature type="transmembrane region" description="Helical" evidence="7">
    <location>
        <begin position="164"/>
        <end position="183"/>
    </location>
</feature>
<comment type="subcellular location">
    <subcellularLocation>
        <location evidence="1">Endomembrane system</location>
        <topology evidence="1">Multi-pass membrane protein</topology>
    </subcellularLocation>
</comment>
<gene>
    <name evidence="8" type="primary">g3937</name>
    <name evidence="8" type="ORF">EsDP_00003937</name>
</gene>
<dbReference type="Pfam" id="PF04193">
    <property type="entry name" value="PQ-loop"/>
    <property type="match status" value="2"/>
</dbReference>
<evidence type="ECO:0000256" key="7">
    <source>
        <dbReference type="SAM" id="Phobius"/>
    </source>
</evidence>
<evidence type="ECO:0000256" key="2">
    <source>
        <dbReference type="ARBA" id="ARBA00022448"/>
    </source>
</evidence>
<accession>A0ABQ0CQ82</accession>
<keyword evidence="4" id="KW-0677">Repeat</keyword>